<keyword evidence="2" id="KW-1185">Reference proteome</keyword>
<dbReference type="AlphaFoldDB" id="A0A7W2AH73"/>
<dbReference type="RefSeq" id="WP_033101902.1">
    <property type="nucleotide sequence ID" value="NZ_JACEIP010000010.1"/>
</dbReference>
<accession>A0A7W2AH73</accession>
<evidence type="ECO:0000313" key="1">
    <source>
        <dbReference type="EMBL" id="MBA4542937.1"/>
    </source>
</evidence>
<dbReference type="Proteomes" id="UP000530514">
    <property type="component" value="Unassembled WGS sequence"/>
</dbReference>
<name>A0A7W2AH73_9BACL</name>
<proteinExistence type="predicted"/>
<sequence length="96" mass="11748">MDKIKLNRQKEKVLIKQNFWGRIEESEYLGQFFEFEGMGFYLIRSRRAWAIVEKTTKLFVVTWLKTRKETFEQFYQFMSLHLEKVKEKIDGINSDK</sequence>
<evidence type="ECO:0000313" key="2">
    <source>
        <dbReference type="Proteomes" id="UP000530514"/>
    </source>
</evidence>
<dbReference type="EMBL" id="JACEIP010000010">
    <property type="protein sequence ID" value="MBA4542937.1"/>
    <property type="molecule type" value="Genomic_DNA"/>
</dbReference>
<comment type="caution">
    <text evidence="1">The sequence shown here is derived from an EMBL/GenBank/DDBJ whole genome shotgun (WGS) entry which is preliminary data.</text>
</comment>
<gene>
    <name evidence="1" type="ORF">H1164_08480</name>
</gene>
<reference evidence="1 2" key="1">
    <citation type="submission" date="2020-07" db="EMBL/GenBank/DDBJ databases">
        <authorList>
            <person name="Feng H."/>
        </authorList>
    </citation>
    <scope>NUCLEOTIDE SEQUENCE [LARGE SCALE GENOMIC DNA]</scope>
    <source>
        <strain evidence="2">s-11</strain>
    </source>
</reference>
<organism evidence="1 2">
    <name type="scientific">Thermoactinomyces daqus</name>
    <dbReference type="NCBI Taxonomy" id="1329516"/>
    <lineage>
        <taxon>Bacteria</taxon>
        <taxon>Bacillati</taxon>
        <taxon>Bacillota</taxon>
        <taxon>Bacilli</taxon>
        <taxon>Bacillales</taxon>
        <taxon>Thermoactinomycetaceae</taxon>
        <taxon>Thermoactinomyces</taxon>
    </lineage>
</organism>
<protein>
    <submittedName>
        <fullName evidence="1">Uncharacterized protein</fullName>
    </submittedName>
</protein>